<evidence type="ECO:0000313" key="2">
    <source>
        <dbReference type="EMBL" id="KAE8235757.1"/>
    </source>
</evidence>
<sequence>MELRYAILDTVGRAVRARFPGATVHWFGSSATAMGLSSADLDINIMLPFLRPTQEASQHHLKQLARALEPVAQGKFVNKNWWAKLPVSNFTTLEEPGSLPIDVAANRQDACDGKRLAQQLLAADARLRPAVLLLKHILKGLGT</sequence>
<keyword evidence="3" id="KW-1185">Reference proteome</keyword>
<dbReference type="EMBL" id="LWDF02002582">
    <property type="protein sequence ID" value="KAE8235757.1"/>
    <property type="molecule type" value="Genomic_DNA"/>
</dbReference>
<dbReference type="Proteomes" id="UP000077521">
    <property type="component" value="Unassembled WGS sequence"/>
</dbReference>
<evidence type="ECO:0000313" key="3">
    <source>
        <dbReference type="Proteomes" id="UP000077521"/>
    </source>
</evidence>
<evidence type="ECO:0000259" key="1">
    <source>
        <dbReference type="Pfam" id="PF22600"/>
    </source>
</evidence>
<dbReference type="GO" id="GO:0016779">
    <property type="term" value="F:nucleotidyltransferase activity"/>
    <property type="evidence" value="ECO:0007669"/>
    <property type="project" value="UniProtKB-ARBA"/>
</dbReference>
<dbReference type="InterPro" id="IPR043519">
    <property type="entry name" value="NT_sf"/>
</dbReference>
<accession>A0A177T0Q2</accession>
<dbReference type="PANTHER" id="PTHR12271">
    <property type="entry name" value="POLY A POLYMERASE CID PAP -RELATED"/>
    <property type="match status" value="1"/>
</dbReference>
<organism evidence="2 3">
    <name type="scientific">Tilletia indica</name>
    <dbReference type="NCBI Taxonomy" id="43049"/>
    <lineage>
        <taxon>Eukaryota</taxon>
        <taxon>Fungi</taxon>
        <taxon>Dikarya</taxon>
        <taxon>Basidiomycota</taxon>
        <taxon>Ustilaginomycotina</taxon>
        <taxon>Exobasidiomycetes</taxon>
        <taxon>Tilletiales</taxon>
        <taxon>Tilletiaceae</taxon>
        <taxon>Tilletia</taxon>
    </lineage>
</organism>
<dbReference type="AlphaFoldDB" id="A0A177T0Q2"/>
<dbReference type="GO" id="GO:0010605">
    <property type="term" value="P:negative regulation of macromolecule metabolic process"/>
    <property type="evidence" value="ECO:0007669"/>
    <property type="project" value="UniProtKB-ARBA"/>
</dbReference>
<reference evidence="2" key="2">
    <citation type="journal article" date="2019" name="IMA Fungus">
        <title>Genome sequencing and comparison of five Tilletia species to identify candidate genes for the detection of regulated species infecting wheat.</title>
        <authorList>
            <person name="Nguyen H.D.T."/>
            <person name="Sultana T."/>
            <person name="Kesanakurti P."/>
            <person name="Hambleton S."/>
        </authorList>
    </citation>
    <scope>NUCLEOTIDE SEQUENCE</scope>
    <source>
        <strain evidence="2">DAOMC 236416</strain>
    </source>
</reference>
<comment type="caution">
    <text evidence="2">The sequence shown here is derived from an EMBL/GenBank/DDBJ whole genome shotgun (WGS) entry which is preliminary data.</text>
</comment>
<dbReference type="Gene3D" id="3.30.460.10">
    <property type="entry name" value="Beta Polymerase, domain 2"/>
    <property type="match status" value="1"/>
</dbReference>
<dbReference type="Gene3D" id="1.10.1410.10">
    <property type="match status" value="1"/>
</dbReference>
<name>A0A177T0Q2_9BASI</name>
<dbReference type="PANTHER" id="PTHR12271:SF40">
    <property type="entry name" value="POLY(A) RNA POLYMERASE GLD2"/>
    <property type="match status" value="1"/>
</dbReference>
<dbReference type="GO" id="GO:0031123">
    <property type="term" value="P:RNA 3'-end processing"/>
    <property type="evidence" value="ECO:0007669"/>
    <property type="project" value="TreeGrafter"/>
</dbReference>
<dbReference type="InterPro" id="IPR054708">
    <property type="entry name" value="MTPAP-like_central"/>
</dbReference>
<dbReference type="SUPFAM" id="SSF81301">
    <property type="entry name" value="Nucleotidyltransferase"/>
    <property type="match status" value="1"/>
</dbReference>
<dbReference type="OrthoDB" id="273917at2759"/>
<protein>
    <recommendedName>
        <fullName evidence="1">Poly(A) RNA polymerase mitochondrial-like central palm domain-containing protein</fullName>
    </recommendedName>
</protein>
<proteinExistence type="predicted"/>
<feature type="domain" description="Poly(A) RNA polymerase mitochondrial-like central palm" evidence="1">
    <location>
        <begin position="2"/>
        <end position="111"/>
    </location>
</feature>
<dbReference type="Pfam" id="PF22600">
    <property type="entry name" value="MTPAP-like_central"/>
    <property type="match status" value="1"/>
</dbReference>
<gene>
    <name evidence="2" type="ORF">A4X13_0g9387</name>
</gene>
<reference evidence="2" key="1">
    <citation type="submission" date="2016-04" db="EMBL/GenBank/DDBJ databases">
        <authorList>
            <person name="Nguyen H.D."/>
            <person name="Samba Siva P."/>
            <person name="Cullis J."/>
            <person name="Levesque C.A."/>
            <person name="Hambleton S."/>
        </authorList>
    </citation>
    <scope>NUCLEOTIDE SEQUENCE</scope>
    <source>
        <strain evidence="2">DAOMC 236416</strain>
    </source>
</reference>